<dbReference type="InterPro" id="IPR036249">
    <property type="entry name" value="Thioredoxin-like_sf"/>
</dbReference>
<dbReference type="Pfam" id="PF07976">
    <property type="entry name" value="Phe_hydrox_dim"/>
    <property type="match status" value="1"/>
</dbReference>
<dbReference type="GO" id="GO:0071949">
    <property type="term" value="F:FAD binding"/>
    <property type="evidence" value="ECO:0007669"/>
    <property type="project" value="InterPro"/>
</dbReference>
<keyword evidence="3" id="KW-0274">FAD</keyword>
<reference evidence="7" key="1">
    <citation type="submission" date="2021-01" db="EMBL/GenBank/DDBJ databases">
        <authorList>
            <person name="Kaushik A."/>
        </authorList>
    </citation>
    <scope>NUCLEOTIDE SEQUENCE</scope>
    <source>
        <strain evidence="7">AG1-1B</strain>
    </source>
</reference>
<dbReference type="InterPro" id="IPR012941">
    <property type="entry name" value="Phe_hydrox_C_dim_dom"/>
</dbReference>
<evidence type="ECO:0000259" key="5">
    <source>
        <dbReference type="Pfam" id="PF01494"/>
    </source>
</evidence>
<evidence type="ECO:0000256" key="4">
    <source>
        <dbReference type="ARBA" id="ARBA00023002"/>
    </source>
</evidence>
<evidence type="ECO:0000256" key="1">
    <source>
        <dbReference type="ARBA" id="ARBA00007801"/>
    </source>
</evidence>
<dbReference type="Gene3D" id="3.50.50.60">
    <property type="entry name" value="FAD/NAD(P)-binding domain"/>
    <property type="match status" value="1"/>
</dbReference>
<keyword evidence="2" id="KW-0285">Flavoprotein</keyword>
<protein>
    <recommendedName>
        <fullName evidence="9">Phenol 2-monooxygenase</fullName>
    </recommendedName>
</protein>
<dbReference type="Pfam" id="PF01494">
    <property type="entry name" value="FAD_binding_3"/>
    <property type="match status" value="1"/>
</dbReference>
<dbReference type="SUPFAM" id="SSF54373">
    <property type="entry name" value="FAD-linked reductases, C-terminal domain"/>
    <property type="match status" value="1"/>
</dbReference>
<dbReference type="EMBL" id="CAJMWQ010001210">
    <property type="protein sequence ID" value="CAE6440640.1"/>
    <property type="molecule type" value="Genomic_DNA"/>
</dbReference>
<dbReference type="PRINTS" id="PR00420">
    <property type="entry name" value="RNGMNOXGNASE"/>
</dbReference>
<feature type="domain" description="Phenol hydroxylase-like C-terminal dimerisation" evidence="6">
    <location>
        <begin position="419"/>
        <end position="585"/>
    </location>
</feature>
<sequence length="596" mass="65764">MSSAKVDALIIGAGPAGLMCAYNLSQAGLHVRIVDKKTERLQKGQGDVLQTRGLEIIDSLGLAPQILKEAQRSVHTATYASLPSSNGEISLVSRESTVQGIESNMAFMGLYPQSSVEGILREALASGKKHIPSATFAPQFHSLSPAHKIEVEQGVSPVEMKVVDDREDYPVTIRLQLPSGQTETVQAKYVIGCDGAHSWTRSQLGIEMVGETSDQVWGNVDAYIETNFPDVRTLTVFENSGRRAALIPRENDMVRFTIQISESDVSVDPETGRVDRTKVGVGRIMELIKELIKPYRVEFKRVDWTGVYVIGQRLASRYQDQTGRVFIVGDACHTHSPHAGQGMNAAISDAHNLSWKLVHVLKGWGTPDLLRTYESERRGFASQLIELHERIAEVMSGKVKRTYSDLLLKSMRLVCGTGTHYPDSTIIDSSNQLLAPGIIIGERFPHQVILRTADFRAYSTLDICKSDNIYKIVVLTGDAKDAAQRQKLEQVGKILNSWRLQRPDMFQVYTIMATKKETGSYTDVPESLRPYWDTVFLDDISYAEFEGGGKAYQSFGVGPEGCLVLIRPDGHVAALASLEEAQILQALCSVKVPPTN</sequence>
<dbReference type="Gene3D" id="3.30.9.10">
    <property type="entry name" value="D-Amino Acid Oxidase, subunit A, domain 2"/>
    <property type="match status" value="1"/>
</dbReference>
<gene>
    <name evidence="7" type="ORF">RDB_LOCUS69531</name>
</gene>
<name>A0A8H2Y3U0_9AGAM</name>
<evidence type="ECO:0000256" key="2">
    <source>
        <dbReference type="ARBA" id="ARBA00022630"/>
    </source>
</evidence>
<evidence type="ECO:0000313" key="8">
    <source>
        <dbReference type="Proteomes" id="UP000663826"/>
    </source>
</evidence>
<dbReference type="InterPro" id="IPR038220">
    <property type="entry name" value="PHOX_C_sf"/>
</dbReference>
<comment type="similarity">
    <text evidence="1">Belongs to the PheA/TfdB FAD monooxygenase family.</text>
</comment>
<dbReference type="InterPro" id="IPR050641">
    <property type="entry name" value="RIFMO-like"/>
</dbReference>
<dbReference type="CDD" id="cd02979">
    <property type="entry name" value="PHOX_C"/>
    <property type="match status" value="1"/>
</dbReference>
<dbReference type="Gene3D" id="3.40.30.20">
    <property type="match status" value="1"/>
</dbReference>
<evidence type="ECO:0000256" key="3">
    <source>
        <dbReference type="ARBA" id="ARBA00022827"/>
    </source>
</evidence>
<evidence type="ECO:0000259" key="6">
    <source>
        <dbReference type="Pfam" id="PF07976"/>
    </source>
</evidence>
<dbReference type="PANTHER" id="PTHR43004">
    <property type="entry name" value="TRK SYSTEM POTASSIUM UPTAKE PROTEIN"/>
    <property type="match status" value="1"/>
</dbReference>
<organism evidence="7 8">
    <name type="scientific">Rhizoctonia solani</name>
    <dbReference type="NCBI Taxonomy" id="456999"/>
    <lineage>
        <taxon>Eukaryota</taxon>
        <taxon>Fungi</taxon>
        <taxon>Dikarya</taxon>
        <taxon>Basidiomycota</taxon>
        <taxon>Agaricomycotina</taxon>
        <taxon>Agaricomycetes</taxon>
        <taxon>Cantharellales</taxon>
        <taxon>Ceratobasidiaceae</taxon>
        <taxon>Rhizoctonia</taxon>
    </lineage>
</organism>
<evidence type="ECO:0008006" key="9">
    <source>
        <dbReference type="Google" id="ProtNLM"/>
    </source>
</evidence>
<dbReference type="SUPFAM" id="SSF52833">
    <property type="entry name" value="Thioredoxin-like"/>
    <property type="match status" value="1"/>
</dbReference>
<dbReference type="GO" id="GO:0016709">
    <property type="term" value="F:oxidoreductase activity, acting on paired donors, with incorporation or reduction of molecular oxygen, NAD(P)H as one donor, and incorporation of one atom of oxygen"/>
    <property type="evidence" value="ECO:0007669"/>
    <property type="project" value="UniProtKB-ARBA"/>
</dbReference>
<proteinExistence type="inferred from homology"/>
<dbReference type="SUPFAM" id="SSF51905">
    <property type="entry name" value="FAD/NAD(P)-binding domain"/>
    <property type="match status" value="1"/>
</dbReference>
<dbReference type="Proteomes" id="UP000663826">
    <property type="component" value="Unassembled WGS sequence"/>
</dbReference>
<dbReference type="InterPro" id="IPR002938">
    <property type="entry name" value="FAD-bd"/>
</dbReference>
<accession>A0A8H2Y3U0</accession>
<comment type="caution">
    <text evidence="7">The sequence shown here is derived from an EMBL/GenBank/DDBJ whole genome shotgun (WGS) entry which is preliminary data.</text>
</comment>
<keyword evidence="4" id="KW-0560">Oxidoreductase</keyword>
<feature type="domain" description="FAD-binding" evidence="5">
    <location>
        <begin position="5"/>
        <end position="386"/>
    </location>
</feature>
<dbReference type="InterPro" id="IPR036188">
    <property type="entry name" value="FAD/NAD-bd_sf"/>
</dbReference>
<dbReference type="PANTHER" id="PTHR43004:SF20">
    <property type="entry name" value="2-MONOOXYGENASE, PUTATIVE (AFU_ORTHOLOGUE AFUA_1G13660)-RELATED"/>
    <property type="match status" value="1"/>
</dbReference>
<evidence type="ECO:0000313" key="7">
    <source>
        <dbReference type="EMBL" id="CAE6440640.1"/>
    </source>
</evidence>
<dbReference type="AlphaFoldDB" id="A0A8H2Y3U0"/>